<feature type="domain" description="tRNA synthetases class I (E and Q) anti-codon binding" evidence="12">
    <location>
        <begin position="187"/>
        <end position="264"/>
    </location>
</feature>
<dbReference type="InterPro" id="IPR020056">
    <property type="entry name" value="Rbsml_bL25/Gln-tRNA_synth_N"/>
</dbReference>
<evidence type="ECO:0000259" key="10">
    <source>
        <dbReference type="Pfam" id="PF00749"/>
    </source>
</evidence>
<evidence type="ECO:0000313" key="13">
    <source>
        <dbReference type="EMBL" id="JAD99756.1"/>
    </source>
</evidence>
<dbReference type="PANTHER" id="PTHR43097:SF4">
    <property type="entry name" value="GLUTAMINE--TRNA LIGASE"/>
    <property type="match status" value="1"/>
</dbReference>
<evidence type="ECO:0000256" key="8">
    <source>
        <dbReference type="ARBA" id="ARBA00048270"/>
    </source>
</evidence>
<dbReference type="Gene3D" id="1.10.1160.10">
    <property type="entry name" value="Glutamyl-trna Synthetase, Domain 2"/>
    <property type="match status" value="1"/>
</dbReference>
<dbReference type="FunFam" id="2.40.240.10:FF:000007">
    <property type="entry name" value="Glutamine--tRNA ligase"/>
    <property type="match status" value="1"/>
</dbReference>
<dbReference type="Gene3D" id="2.40.240.10">
    <property type="entry name" value="Ribosomal Protein L25, Chain P"/>
    <property type="match status" value="2"/>
</dbReference>
<feature type="domain" description="Glutamyl/glutaminyl-tRNA synthetase class Ib catalytic" evidence="10">
    <location>
        <begin position="1"/>
        <end position="70"/>
    </location>
</feature>
<dbReference type="PANTHER" id="PTHR43097">
    <property type="entry name" value="GLUTAMINE-TRNA LIGASE"/>
    <property type="match status" value="1"/>
</dbReference>
<feature type="domain" description="Glutamyl/glutaminyl-tRNA synthetase class Ib anti-codon binding" evidence="11">
    <location>
        <begin position="73"/>
        <end position="177"/>
    </location>
</feature>
<comment type="catalytic activity">
    <reaction evidence="8">
        <text>tRNA(Gln) + L-glutamine + ATP = L-glutaminyl-tRNA(Gln) + AMP + diphosphate</text>
        <dbReference type="Rhea" id="RHEA:20121"/>
        <dbReference type="Rhea" id="RHEA-COMP:9662"/>
        <dbReference type="Rhea" id="RHEA-COMP:9681"/>
        <dbReference type="ChEBI" id="CHEBI:30616"/>
        <dbReference type="ChEBI" id="CHEBI:33019"/>
        <dbReference type="ChEBI" id="CHEBI:58359"/>
        <dbReference type="ChEBI" id="CHEBI:78442"/>
        <dbReference type="ChEBI" id="CHEBI:78521"/>
        <dbReference type="ChEBI" id="CHEBI:456215"/>
        <dbReference type="EC" id="6.1.1.18"/>
    </reaction>
</comment>
<dbReference type="SUPFAM" id="SSF50715">
    <property type="entry name" value="Ribosomal protein L25-like"/>
    <property type="match status" value="1"/>
</dbReference>
<dbReference type="InterPro" id="IPR020058">
    <property type="entry name" value="Glu/Gln-tRNA-synth_Ib_cat-dom"/>
</dbReference>
<dbReference type="EC" id="6.1.1.18" evidence="2"/>
<dbReference type="InterPro" id="IPR011035">
    <property type="entry name" value="Ribosomal_bL25/Gln-tRNA_synth"/>
</dbReference>
<dbReference type="EMBL" id="GBRH01198139">
    <property type="protein sequence ID" value="JAD99756.1"/>
    <property type="molecule type" value="Transcribed_RNA"/>
</dbReference>
<dbReference type="FunFam" id="2.40.240.10:FF:000011">
    <property type="entry name" value="Glutamine--tRNA ligase cytoplasmic"/>
    <property type="match status" value="1"/>
</dbReference>
<dbReference type="GO" id="GO:0004819">
    <property type="term" value="F:glutamine-tRNA ligase activity"/>
    <property type="evidence" value="ECO:0007669"/>
    <property type="project" value="UniProtKB-EC"/>
</dbReference>
<evidence type="ECO:0000256" key="5">
    <source>
        <dbReference type="ARBA" id="ARBA00022840"/>
    </source>
</evidence>
<dbReference type="AlphaFoldDB" id="A0A0A9EI45"/>
<proteinExistence type="inferred from homology"/>
<dbReference type="InterPro" id="IPR050132">
    <property type="entry name" value="Gln/Glu-tRNA_Ligase"/>
</dbReference>
<evidence type="ECO:0000259" key="12">
    <source>
        <dbReference type="Pfam" id="PF20974"/>
    </source>
</evidence>
<name>A0A0A9EI45_ARUDO</name>
<evidence type="ECO:0000256" key="6">
    <source>
        <dbReference type="ARBA" id="ARBA00022917"/>
    </source>
</evidence>
<evidence type="ECO:0000256" key="9">
    <source>
        <dbReference type="RuleBase" id="RU363037"/>
    </source>
</evidence>
<evidence type="ECO:0000256" key="3">
    <source>
        <dbReference type="ARBA" id="ARBA00022598"/>
    </source>
</evidence>
<evidence type="ECO:0000256" key="4">
    <source>
        <dbReference type="ARBA" id="ARBA00022741"/>
    </source>
</evidence>
<dbReference type="GO" id="GO:0006425">
    <property type="term" value="P:glutaminyl-tRNA aminoacylation"/>
    <property type="evidence" value="ECO:0007669"/>
    <property type="project" value="TreeGrafter"/>
</dbReference>
<keyword evidence="4 9" id="KW-0547">Nucleotide-binding</keyword>
<dbReference type="InterPro" id="IPR020059">
    <property type="entry name" value="Glu/Gln-tRNA-synth_Ib_codon-bd"/>
</dbReference>
<dbReference type="InterPro" id="IPR020061">
    <property type="entry name" value="Glu_tRNA_lig_a-bdl"/>
</dbReference>
<evidence type="ECO:0000259" key="11">
    <source>
        <dbReference type="Pfam" id="PF03950"/>
    </source>
</evidence>
<keyword evidence="6 9" id="KW-0648">Protein biosynthesis</keyword>
<dbReference type="GO" id="GO:0005524">
    <property type="term" value="F:ATP binding"/>
    <property type="evidence" value="ECO:0007669"/>
    <property type="project" value="UniProtKB-KW"/>
</dbReference>
<dbReference type="GO" id="GO:0005829">
    <property type="term" value="C:cytosol"/>
    <property type="evidence" value="ECO:0007669"/>
    <property type="project" value="TreeGrafter"/>
</dbReference>
<dbReference type="Pfam" id="PF03950">
    <property type="entry name" value="tRNA-synt_1c_C"/>
    <property type="match status" value="1"/>
</dbReference>
<comment type="similarity">
    <text evidence="1 9">Belongs to the class-I aminoacyl-tRNA synthetase family.</text>
</comment>
<evidence type="ECO:0000256" key="1">
    <source>
        <dbReference type="ARBA" id="ARBA00005594"/>
    </source>
</evidence>
<keyword evidence="5 9" id="KW-0067">ATP-binding</keyword>
<keyword evidence="3 9" id="KW-0436">Ligase</keyword>
<dbReference type="Pfam" id="PF20974">
    <property type="entry name" value="tRNA-synt_1c_C2"/>
    <property type="match status" value="1"/>
</dbReference>
<protein>
    <recommendedName>
        <fullName evidence="2">glutamine--tRNA ligase</fullName>
        <ecNumber evidence="2">6.1.1.18</ecNumber>
    </recommendedName>
</protein>
<sequence length="290" mass="32897">MSKRKLNRLVTEKWVDGWDDPRLLTLAGLRRRGVSSTAINSFIRGIGITRSDNSLIRVDRLEYHIREELNKTAPRTMVVLRPLKVVIANLEEGKVLDLDGKMWPDAPAEDASSYYKVPFSRTVYIEKTDFRLKDSKDYYGLAPDKSALLRYAFPIKCTDVIYGDNPDDIVEIRAEYDPSKTSKPKGVLHWVAEPAPGVEPLKVEVRLFEKLFMSENPAELKDWLGDLNPHSKEVIKDAYAVPSLATAVLGDKFQFERLGYFAVDTDSTPEKLVFNRTVTLRDSYGKAGPK</sequence>
<evidence type="ECO:0000256" key="7">
    <source>
        <dbReference type="ARBA" id="ARBA00023146"/>
    </source>
</evidence>
<reference evidence="13" key="2">
    <citation type="journal article" date="2015" name="Data Brief">
        <title>Shoot transcriptome of the giant reed, Arundo donax.</title>
        <authorList>
            <person name="Barrero R.A."/>
            <person name="Guerrero F.D."/>
            <person name="Moolhuijzen P."/>
            <person name="Goolsby J.A."/>
            <person name="Tidwell J."/>
            <person name="Bellgard S.E."/>
            <person name="Bellgard M.I."/>
        </authorList>
    </citation>
    <scope>NUCLEOTIDE SEQUENCE</scope>
    <source>
        <tissue evidence="13">Shoot tissue taken approximately 20 cm above the soil surface</tissue>
    </source>
</reference>
<evidence type="ECO:0000256" key="2">
    <source>
        <dbReference type="ARBA" id="ARBA00012836"/>
    </source>
</evidence>
<dbReference type="Pfam" id="PF00749">
    <property type="entry name" value="tRNA-synt_1c"/>
    <property type="match status" value="1"/>
</dbReference>
<keyword evidence="7 9" id="KW-0030">Aminoacyl-tRNA synthetase</keyword>
<dbReference type="InterPro" id="IPR049437">
    <property type="entry name" value="tRNA-synt_1c_C2"/>
</dbReference>
<organism evidence="13">
    <name type="scientific">Arundo donax</name>
    <name type="common">Giant reed</name>
    <name type="synonym">Donax arundinaceus</name>
    <dbReference type="NCBI Taxonomy" id="35708"/>
    <lineage>
        <taxon>Eukaryota</taxon>
        <taxon>Viridiplantae</taxon>
        <taxon>Streptophyta</taxon>
        <taxon>Embryophyta</taxon>
        <taxon>Tracheophyta</taxon>
        <taxon>Spermatophyta</taxon>
        <taxon>Magnoliopsida</taxon>
        <taxon>Liliopsida</taxon>
        <taxon>Poales</taxon>
        <taxon>Poaceae</taxon>
        <taxon>PACMAD clade</taxon>
        <taxon>Arundinoideae</taxon>
        <taxon>Arundineae</taxon>
        <taxon>Arundo</taxon>
    </lineage>
</organism>
<accession>A0A0A9EI45</accession>
<dbReference type="SUPFAM" id="SSF52374">
    <property type="entry name" value="Nucleotidylyl transferase"/>
    <property type="match status" value="1"/>
</dbReference>
<reference evidence="13" key="1">
    <citation type="submission" date="2014-09" db="EMBL/GenBank/DDBJ databases">
        <authorList>
            <person name="Magalhaes I.L.F."/>
            <person name="Oliveira U."/>
            <person name="Santos F.R."/>
            <person name="Vidigal T.H.D.A."/>
            <person name="Brescovit A.D."/>
            <person name="Santos A.J."/>
        </authorList>
    </citation>
    <scope>NUCLEOTIDE SEQUENCE</scope>
    <source>
        <tissue evidence="13">Shoot tissue taken approximately 20 cm above the soil surface</tissue>
    </source>
</reference>